<evidence type="ECO:0000256" key="4">
    <source>
        <dbReference type="ARBA" id="ARBA00022980"/>
    </source>
</evidence>
<evidence type="ECO:0000313" key="11">
    <source>
        <dbReference type="Proteomes" id="UP000261540"/>
    </source>
</evidence>
<dbReference type="Proteomes" id="UP000261540">
    <property type="component" value="Unplaced"/>
</dbReference>
<dbReference type="PANTHER" id="PTHR46685">
    <property type="entry name" value="28S RIBOSOMAL PROTEIN S15, MITOCHONDRIAL"/>
    <property type="match status" value="1"/>
</dbReference>
<evidence type="ECO:0000256" key="9">
    <source>
        <dbReference type="RuleBase" id="RU003919"/>
    </source>
</evidence>
<evidence type="ECO:0000256" key="7">
    <source>
        <dbReference type="ARBA" id="ARBA00035249"/>
    </source>
</evidence>
<dbReference type="InterPro" id="IPR009068">
    <property type="entry name" value="uS15_NS1_RNA-bd_sf"/>
</dbReference>
<dbReference type="AlphaFoldDB" id="A0A3B3RN38"/>
<evidence type="ECO:0000256" key="8">
    <source>
        <dbReference type="ARBA" id="ARBA00035528"/>
    </source>
</evidence>
<organism evidence="10 11">
    <name type="scientific">Paramormyrops kingsleyae</name>
    <dbReference type="NCBI Taxonomy" id="1676925"/>
    <lineage>
        <taxon>Eukaryota</taxon>
        <taxon>Metazoa</taxon>
        <taxon>Chordata</taxon>
        <taxon>Craniata</taxon>
        <taxon>Vertebrata</taxon>
        <taxon>Euteleostomi</taxon>
        <taxon>Actinopterygii</taxon>
        <taxon>Neopterygii</taxon>
        <taxon>Teleostei</taxon>
        <taxon>Osteoglossocephala</taxon>
        <taxon>Osteoglossomorpha</taxon>
        <taxon>Osteoglossiformes</taxon>
        <taxon>Mormyridae</taxon>
        <taxon>Paramormyrops</taxon>
    </lineage>
</organism>
<comment type="similarity">
    <text evidence="2 9">Belongs to the universal ribosomal protein uS15 family.</text>
</comment>
<evidence type="ECO:0000256" key="6">
    <source>
        <dbReference type="ARBA" id="ARBA00023274"/>
    </source>
</evidence>
<dbReference type="SMART" id="SM01387">
    <property type="entry name" value="Ribosomal_S15"/>
    <property type="match status" value="1"/>
</dbReference>
<keyword evidence="5" id="KW-0496">Mitochondrion</keyword>
<protein>
    <recommendedName>
        <fullName evidence="7">Small ribosomal subunit protein uS15m</fullName>
    </recommendedName>
    <alternativeName>
        <fullName evidence="8">28S ribosomal protein S15, mitochondrial</fullName>
    </alternativeName>
</protein>
<dbReference type="CDD" id="cd00353">
    <property type="entry name" value="Ribosomal_S15p_S13e"/>
    <property type="match status" value="1"/>
</dbReference>
<evidence type="ECO:0000256" key="1">
    <source>
        <dbReference type="ARBA" id="ARBA00004173"/>
    </source>
</evidence>
<evidence type="ECO:0000256" key="3">
    <source>
        <dbReference type="ARBA" id="ARBA00022946"/>
    </source>
</evidence>
<dbReference type="Ensembl" id="ENSPKIT00000000606.1">
    <property type="protein sequence ID" value="ENSPKIP00000019997.1"/>
    <property type="gene ID" value="ENSPKIG00000004939.1"/>
</dbReference>
<dbReference type="InterPro" id="IPR000589">
    <property type="entry name" value="Ribosomal_uS15"/>
</dbReference>
<keyword evidence="4 9" id="KW-0689">Ribosomal protein</keyword>
<evidence type="ECO:0000256" key="5">
    <source>
        <dbReference type="ARBA" id="ARBA00023128"/>
    </source>
</evidence>
<name>A0A3B3RN38_9TELE</name>
<reference evidence="10" key="2">
    <citation type="submission" date="2025-09" db="UniProtKB">
        <authorList>
            <consortium name="Ensembl"/>
        </authorList>
    </citation>
    <scope>IDENTIFICATION</scope>
</reference>
<dbReference type="NCBIfam" id="TIGR00952">
    <property type="entry name" value="S15_bact"/>
    <property type="match status" value="1"/>
</dbReference>
<dbReference type="InterPro" id="IPR052137">
    <property type="entry name" value="uS15_ribosomal"/>
</dbReference>
<keyword evidence="11" id="KW-1185">Reference proteome</keyword>
<reference evidence="10" key="1">
    <citation type="submission" date="2025-08" db="UniProtKB">
        <authorList>
            <consortium name="Ensembl"/>
        </authorList>
    </citation>
    <scope>IDENTIFICATION</scope>
</reference>
<dbReference type="HAMAP" id="MF_01343_B">
    <property type="entry name" value="Ribosomal_uS15_B"/>
    <property type="match status" value="1"/>
</dbReference>
<dbReference type="GO" id="GO:0003735">
    <property type="term" value="F:structural constituent of ribosome"/>
    <property type="evidence" value="ECO:0007669"/>
    <property type="project" value="InterPro"/>
</dbReference>
<dbReference type="GeneTree" id="ENSGT00390000001737"/>
<proteinExistence type="inferred from homology"/>
<dbReference type="InterPro" id="IPR005290">
    <property type="entry name" value="Ribosomal_uS15_bac-type"/>
</dbReference>
<dbReference type="GO" id="GO:0003723">
    <property type="term" value="F:RNA binding"/>
    <property type="evidence" value="ECO:0007669"/>
    <property type="project" value="TreeGrafter"/>
</dbReference>
<dbReference type="GO" id="GO:0005763">
    <property type="term" value="C:mitochondrial small ribosomal subunit"/>
    <property type="evidence" value="ECO:0007669"/>
    <property type="project" value="TreeGrafter"/>
</dbReference>
<dbReference type="SUPFAM" id="SSF47060">
    <property type="entry name" value="S15/NS1 RNA-binding domain"/>
    <property type="match status" value="1"/>
</dbReference>
<evidence type="ECO:0000256" key="2">
    <source>
        <dbReference type="ARBA" id="ARBA00008434"/>
    </source>
</evidence>
<keyword evidence="3" id="KW-0809">Transit peptide</keyword>
<accession>A0A3B3RN38</accession>
<dbReference type="GO" id="GO:0032543">
    <property type="term" value="P:mitochondrial translation"/>
    <property type="evidence" value="ECO:0007669"/>
    <property type="project" value="TreeGrafter"/>
</dbReference>
<dbReference type="Pfam" id="PF00312">
    <property type="entry name" value="Ribosomal_S15"/>
    <property type="match status" value="1"/>
</dbReference>
<evidence type="ECO:0000313" key="10">
    <source>
        <dbReference type="Ensembl" id="ENSPKIP00000019997.1"/>
    </source>
</evidence>
<dbReference type="STRING" id="1676925.ENSPKIP00000019997"/>
<sequence length="283" mass="32460">MLRVLKSAPFVCQYVAKPAFSALLPVHGSACLSVAARPLTRISHGRGHEALGGSFAVQAVRHYARPSRRKKAPPSQLDDLSPATLKKDYAEVPLLNTADDLIKRLLSLELGSHKDRLKVKEQQLVEKVRRDDHDRSSTEVKVALLTARIRNYQEHMHKHPKDKANKRRMLMAIDRRKKHLKYLRRTRHDAFELVCQQLGITYTLPPPYYRTLTKRWMAKKAFCTKVLHRNNVTPPPPPPPPPAPPALWWLNTSHCRPLYAHSIYVTHLCLTLYTPVDLKRVIN</sequence>
<comment type="subcellular location">
    <subcellularLocation>
        <location evidence="1">Mitochondrion</location>
    </subcellularLocation>
</comment>
<keyword evidence="6 9" id="KW-0687">Ribonucleoprotein</keyword>
<dbReference type="PANTHER" id="PTHR46685:SF1">
    <property type="entry name" value="SMALL RIBOSOMAL SUBUNIT PROTEIN US15M"/>
    <property type="match status" value="1"/>
</dbReference>
<dbReference type="Gene3D" id="1.10.287.10">
    <property type="entry name" value="S15/NS1, RNA-binding"/>
    <property type="match status" value="1"/>
</dbReference>